<evidence type="ECO:0000256" key="8">
    <source>
        <dbReference type="PROSITE-ProRule" id="PRU01360"/>
    </source>
</evidence>
<evidence type="ECO:0000256" key="2">
    <source>
        <dbReference type="ARBA" id="ARBA00022448"/>
    </source>
</evidence>
<evidence type="ECO:0000259" key="11">
    <source>
        <dbReference type="Pfam" id="PF00593"/>
    </source>
</evidence>
<feature type="domain" description="TonB-dependent receptor plug" evidence="12">
    <location>
        <begin position="58"/>
        <end position="166"/>
    </location>
</feature>
<keyword evidence="5 9" id="KW-0798">TonB box</keyword>
<dbReference type="AlphaFoldDB" id="K6YTZ4"/>
<dbReference type="InterPro" id="IPR012910">
    <property type="entry name" value="Plug_dom"/>
</dbReference>
<evidence type="ECO:0000256" key="10">
    <source>
        <dbReference type="SAM" id="SignalP"/>
    </source>
</evidence>
<keyword evidence="7 8" id="KW-0998">Cell outer membrane</keyword>
<dbReference type="Pfam" id="PF07715">
    <property type="entry name" value="Plug"/>
    <property type="match status" value="1"/>
</dbReference>
<dbReference type="InterPro" id="IPR039426">
    <property type="entry name" value="TonB-dep_rcpt-like"/>
</dbReference>
<dbReference type="Gene3D" id="2.170.130.10">
    <property type="entry name" value="TonB-dependent receptor, plug domain"/>
    <property type="match status" value="1"/>
</dbReference>
<evidence type="ECO:0000256" key="5">
    <source>
        <dbReference type="ARBA" id="ARBA00023077"/>
    </source>
</evidence>
<dbReference type="PANTHER" id="PTHR47234:SF2">
    <property type="entry name" value="TONB-DEPENDENT RECEPTOR"/>
    <property type="match status" value="1"/>
</dbReference>
<evidence type="ECO:0000256" key="7">
    <source>
        <dbReference type="ARBA" id="ARBA00023237"/>
    </source>
</evidence>
<dbReference type="RefSeq" id="WP_008844566.1">
    <property type="nucleotide sequence ID" value="NZ_BAEN01000041.1"/>
</dbReference>
<keyword evidence="4 8" id="KW-0812">Transmembrane</keyword>
<evidence type="ECO:0000256" key="6">
    <source>
        <dbReference type="ARBA" id="ARBA00023136"/>
    </source>
</evidence>
<reference evidence="13 14" key="1">
    <citation type="journal article" date="2017" name="Antonie Van Leeuwenhoek">
        <title>Rhizobium rhizosphaerae sp. nov., a novel species isolated from rice rhizosphere.</title>
        <authorList>
            <person name="Zhao J.J."/>
            <person name="Zhang J."/>
            <person name="Zhang R.J."/>
            <person name="Zhang C.W."/>
            <person name="Yin H.Q."/>
            <person name="Zhang X.X."/>
        </authorList>
    </citation>
    <scope>NUCLEOTIDE SEQUENCE [LARGE SCALE GENOMIC DNA]</scope>
    <source>
        <strain evidence="13 14">E3</strain>
    </source>
</reference>
<keyword evidence="10" id="KW-0732">Signal</keyword>
<dbReference type="InterPro" id="IPR037066">
    <property type="entry name" value="Plug_dom_sf"/>
</dbReference>
<accession>K6YTZ4</accession>
<dbReference type="PROSITE" id="PS52016">
    <property type="entry name" value="TONB_DEPENDENT_REC_3"/>
    <property type="match status" value="1"/>
</dbReference>
<comment type="caution">
    <text evidence="13">The sequence shown here is derived from an EMBL/GenBank/DDBJ whole genome shotgun (WGS) entry which is preliminary data.</text>
</comment>
<organism evidence="13 14">
    <name type="scientific">Aliiglaciecola lipolytica E3</name>
    <dbReference type="NCBI Taxonomy" id="1127673"/>
    <lineage>
        <taxon>Bacteria</taxon>
        <taxon>Pseudomonadati</taxon>
        <taxon>Pseudomonadota</taxon>
        <taxon>Gammaproteobacteria</taxon>
        <taxon>Alteromonadales</taxon>
        <taxon>Alteromonadaceae</taxon>
        <taxon>Aliiglaciecola</taxon>
    </lineage>
</organism>
<dbReference type="eggNOG" id="COG4771">
    <property type="taxonomic scope" value="Bacteria"/>
</dbReference>
<feature type="domain" description="TonB-dependent receptor-like beta-barrel" evidence="11">
    <location>
        <begin position="424"/>
        <end position="936"/>
    </location>
</feature>
<dbReference type="GO" id="GO:0009279">
    <property type="term" value="C:cell outer membrane"/>
    <property type="evidence" value="ECO:0007669"/>
    <property type="project" value="UniProtKB-SubCell"/>
</dbReference>
<dbReference type="Pfam" id="PF00593">
    <property type="entry name" value="TonB_dep_Rec_b-barrel"/>
    <property type="match status" value="1"/>
</dbReference>
<evidence type="ECO:0000313" key="14">
    <source>
        <dbReference type="Proteomes" id="UP000006334"/>
    </source>
</evidence>
<evidence type="ECO:0000256" key="3">
    <source>
        <dbReference type="ARBA" id="ARBA00022452"/>
    </source>
</evidence>
<evidence type="ECO:0000259" key="12">
    <source>
        <dbReference type="Pfam" id="PF07715"/>
    </source>
</evidence>
<dbReference type="STRING" id="1127673.GLIP_2122"/>
<proteinExistence type="inferred from homology"/>
<feature type="chain" id="PRO_5003897781" evidence="10">
    <location>
        <begin position="31"/>
        <end position="975"/>
    </location>
</feature>
<sequence>MHTHRKITKAVKIALMSSIASVAISGQALAQEIESDKSFERIAVTGSSIVRTDIEGALPVTTLTQADIVRTGVTSVPDLIQQLPSMQGFTAPSQSVGGGGGGVATASLRGIGSEYTLVLLNGRRLAASGSGSSIDVNTIPLAAIERVEILTDGASALYGADAIAGVINFILKKDVQETTIQVRYDKPQDTGGENFSFNITTGFGDLSKDGFNISLSASREDQTQLRSFDRDFSKTGFIPFNHNGNDLMFVAASANAIPGNARVRFWHPDGVDSNGDGTPDRLTATFNPYRFANGQCGPNSAPSNSSTATSQVETCVFDFTSTLEILPEFVRDNIILNGTVELGDSAEAYGTINYSNFDTITRIAPYPTGNFLIPTDSALVQNEVLPNLPSNVLGFTPQQIIDNIADVAAAWRVLPGGNRTNEFSTNSLWTNFGVRGEFGDISYDLSFTHAGNERSDNILTGYPITSEFVPLVSSGAVNVFASPDELSDEERAAVQATMYSGPRQKTDTGLTMFEGSFSTPVFELPGGEVYLGGGFDYREMTFEQTASEAYQQATILFTRPLPEFDLERTSYGAFIEMVAPITHNLELTGSLRYDDISDIDAADTLWSDLDGDGINDPTRSAETRGVEMDDTTYKLSLAYRPVDEWLIRASMGTGFKAPTMLQVARPRTPFGVTGNVYDCPFSGSDPLAQFCLDPQSQYSVVSQGNQTLQPEESEQYSLGVVYGGNDFEFSVDYFNIKLTNQVLPATEGQIFGNPQQFRDLFTTTVNPGTGEQVLTMISASANVGEANIEGIDYSVSFSNEFGTAELTTNIAGTYMIENNYLRTGTGTGDVAAIFDTSLGQKGPDNNVVFRNRIRIVNTLVHGNFAHSVNINYQSGWTDENFPGGDSSIRLASDLSQVYDGGVQLDIPSYTTVDYLTTYNLDELVKNLDVTFGINNVFDKAPPRALGNSGGHQEGFDPRYYDVFGRMFYLNATYTF</sequence>
<keyword evidence="6 8" id="KW-0472">Membrane</keyword>
<dbReference type="EMBL" id="BAEN01000041">
    <property type="protein sequence ID" value="GAC14750.1"/>
    <property type="molecule type" value="Genomic_DNA"/>
</dbReference>
<dbReference type="Gene3D" id="2.40.170.20">
    <property type="entry name" value="TonB-dependent receptor, beta-barrel domain"/>
    <property type="match status" value="1"/>
</dbReference>
<dbReference type="PANTHER" id="PTHR47234">
    <property type="match status" value="1"/>
</dbReference>
<name>K6YTZ4_9ALTE</name>
<keyword evidence="2 8" id="KW-0813">Transport</keyword>
<keyword evidence="3 8" id="KW-1134">Transmembrane beta strand</keyword>
<dbReference type="OrthoDB" id="176248at2"/>
<dbReference type="InterPro" id="IPR000531">
    <property type="entry name" value="Beta-barrel_TonB"/>
</dbReference>
<evidence type="ECO:0000313" key="13">
    <source>
        <dbReference type="EMBL" id="GAC14750.1"/>
    </source>
</evidence>
<dbReference type="Proteomes" id="UP000006334">
    <property type="component" value="Unassembled WGS sequence"/>
</dbReference>
<keyword evidence="14" id="KW-1185">Reference proteome</keyword>
<dbReference type="InterPro" id="IPR036942">
    <property type="entry name" value="Beta-barrel_TonB_sf"/>
</dbReference>
<feature type="signal peptide" evidence="10">
    <location>
        <begin position="1"/>
        <end position="30"/>
    </location>
</feature>
<evidence type="ECO:0000256" key="4">
    <source>
        <dbReference type="ARBA" id="ARBA00022692"/>
    </source>
</evidence>
<comment type="subcellular location">
    <subcellularLocation>
        <location evidence="1 8">Cell outer membrane</location>
        <topology evidence="1 8">Multi-pass membrane protein</topology>
    </subcellularLocation>
</comment>
<protein>
    <submittedName>
        <fullName evidence="13">Iron complex outermembrane recepter protein</fullName>
    </submittedName>
</protein>
<evidence type="ECO:0000256" key="1">
    <source>
        <dbReference type="ARBA" id="ARBA00004571"/>
    </source>
</evidence>
<dbReference type="eggNOG" id="COG1629">
    <property type="taxonomic scope" value="Bacteria"/>
</dbReference>
<comment type="similarity">
    <text evidence="8 9">Belongs to the TonB-dependent receptor family.</text>
</comment>
<gene>
    <name evidence="13" type="ORF">GLIP_2122</name>
</gene>
<evidence type="ECO:0000256" key="9">
    <source>
        <dbReference type="RuleBase" id="RU003357"/>
    </source>
</evidence>
<dbReference type="SUPFAM" id="SSF56935">
    <property type="entry name" value="Porins"/>
    <property type="match status" value="1"/>
</dbReference>